<evidence type="ECO:0000256" key="4">
    <source>
        <dbReference type="ARBA" id="ARBA00022485"/>
    </source>
</evidence>
<dbReference type="EMBL" id="HBNR01070676">
    <property type="protein sequence ID" value="CAE4645315.1"/>
    <property type="molecule type" value="Transcribed_RNA"/>
</dbReference>
<evidence type="ECO:0000256" key="7">
    <source>
        <dbReference type="ARBA" id="ARBA00023128"/>
    </source>
</evidence>
<keyword evidence="5" id="KW-0479">Metal-binding</keyword>
<dbReference type="InterPro" id="IPR016092">
    <property type="entry name" value="ATAP"/>
</dbReference>
<evidence type="ECO:0000259" key="8">
    <source>
        <dbReference type="Pfam" id="PF01521"/>
    </source>
</evidence>
<dbReference type="Gene3D" id="2.60.300.12">
    <property type="entry name" value="HesB-like domain"/>
    <property type="match status" value="1"/>
</dbReference>
<evidence type="ECO:0000256" key="3">
    <source>
        <dbReference type="ARBA" id="ARBA00006718"/>
    </source>
</evidence>
<dbReference type="SUPFAM" id="SSF89360">
    <property type="entry name" value="HesB-like domain"/>
    <property type="match status" value="1"/>
</dbReference>
<name>A0A6T1KJX9_9DINO</name>
<reference evidence="10" key="1">
    <citation type="submission" date="2021-01" db="EMBL/GenBank/DDBJ databases">
        <authorList>
            <person name="Corre E."/>
            <person name="Pelletier E."/>
            <person name="Niang G."/>
            <person name="Scheremetjew M."/>
            <person name="Finn R."/>
            <person name="Kale V."/>
            <person name="Holt S."/>
            <person name="Cochrane G."/>
            <person name="Meng A."/>
            <person name="Brown T."/>
            <person name="Cohen L."/>
        </authorList>
    </citation>
    <scope>NUCLEOTIDE SEQUENCE</scope>
    <source>
        <strain evidence="10">CCMP3105</strain>
    </source>
</reference>
<evidence type="ECO:0000256" key="2">
    <source>
        <dbReference type="ARBA" id="ARBA00005151"/>
    </source>
</evidence>
<comment type="pathway">
    <text evidence="2">Cofactor biosynthesis; iron-sulfur cluster biosynthesis.</text>
</comment>
<keyword evidence="6" id="KW-0408">Iron</keyword>
<dbReference type="InterPro" id="IPR000361">
    <property type="entry name" value="ATAP_core_dom"/>
</dbReference>
<feature type="domain" description="Core" evidence="8">
    <location>
        <begin position="51"/>
        <end position="152"/>
    </location>
</feature>
<comment type="similarity">
    <text evidence="3">Belongs to the HesB/IscA family.</text>
</comment>
<dbReference type="GO" id="GO:0120510">
    <property type="term" value="C:mitochondrial [4Fe-4S] assembly complex"/>
    <property type="evidence" value="ECO:0007669"/>
    <property type="project" value="UniProtKB-ARBA"/>
</dbReference>
<dbReference type="EMBL" id="HBNR01070678">
    <property type="protein sequence ID" value="CAE4645317.1"/>
    <property type="molecule type" value="Transcribed_RNA"/>
</dbReference>
<dbReference type="PANTHER" id="PTHR43011:SF1">
    <property type="entry name" value="IRON-SULFUR CLUSTER ASSEMBLY 2 HOMOLOG, MITOCHONDRIAL"/>
    <property type="match status" value="1"/>
</dbReference>
<dbReference type="GO" id="GO:0051539">
    <property type="term" value="F:4 iron, 4 sulfur cluster binding"/>
    <property type="evidence" value="ECO:0007669"/>
    <property type="project" value="UniProtKB-KW"/>
</dbReference>
<dbReference type="GO" id="GO:0016226">
    <property type="term" value="P:iron-sulfur cluster assembly"/>
    <property type="evidence" value="ECO:0007669"/>
    <property type="project" value="InterPro"/>
</dbReference>
<dbReference type="FunFam" id="2.60.300.12:FF:000006">
    <property type="entry name" value="Iron-sulfur cluster assembly 2 mitochondrial"/>
    <property type="match status" value="1"/>
</dbReference>
<comment type="subcellular location">
    <subcellularLocation>
        <location evidence="1">Mitochondrion</location>
    </subcellularLocation>
</comment>
<dbReference type="NCBIfam" id="TIGR00049">
    <property type="entry name" value="iron-sulfur cluster assembly accessory protein"/>
    <property type="match status" value="1"/>
</dbReference>
<sequence>MVASGAVGQALRQGLRPARLRAGPAPATWGARGFSWDAMAPSAGAAQKPPIQLHDGAVRKLKSLQEQQMPSVLRLTVNSGGCSGYSYAFDLVDAAEGTQGNIVVERDGARLVVDEVSLSFLEDCEVDYVEEMIRSSFQVVKNKLADSKCGCGSSFNIAF</sequence>
<accession>A0A6T1KJX9</accession>
<protein>
    <recommendedName>
        <fullName evidence="8">Core domain-containing protein</fullName>
    </recommendedName>
</protein>
<dbReference type="GO" id="GO:0051537">
    <property type="term" value="F:2 iron, 2 sulfur cluster binding"/>
    <property type="evidence" value="ECO:0007669"/>
    <property type="project" value="TreeGrafter"/>
</dbReference>
<proteinExistence type="inferred from homology"/>
<gene>
    <name evidence="9" type="ORF">AMON00008_LOCUS50058</name>
    <name evidence="10" type="ORF">AMON00008_LOCUS50059</name>
</gene>
<evidence type="ECO:0000256" key="1">
    <source>
        <dbReference type="ARBA" id="ARBA00004173"/>
    </source>
</evidence>
<dbReference type="GO" id="GO:0005506">
    <property type="term" value="F:iron ion binding"/>
    <property type="evidence" value="ECO:0007669"/>
    <property type="project" value="TreeGrafter"/>
</dbReference>
<evidence type="ECO:0000313" key="9">
    <source>
        <dbReference type="EMBL" id="CAE4645315.1"/>
    </source>
</evidence>
<evidence type="ECO:0000256" key="5">
    <source>
        <dbReference type="ARBA" id="ARBA00022723"/>
    </source>
</evidence>
<keyword evidence="4" id="KW-0004">4Fe-4S</keyword>
<keyword evidence="7" id="KW-0496">Mitochondrion</keyword>
<evidence type="ECO:0000313" key="10">
    <source>
        <dbReference type="EMBL" id="CAE4645317.1"/>
    </source>
</evidence>
<dbReference type="InterPro" id="IPR035903">
    <property type="entry name" value="HesB-like_dom_sf"/>
</dbReference>
<dbReference type="AlphaFoldDB" id="A0A6T1KJX9"/>
<dbReference type="PANTHER" id="PTHR43011">
    <property type="entry name" value="IRON-SULFUR CLUSTER ASSEMBLY 2 HOMOLOG, MITOCHONDRIAL"/>
    <property type="match status" value="1"/>
</dbReference>
<organism evidence="10">
    <name type="scientific">Alexandrium monilatum</name>
    <dbReference type="NCBI Taxonomy" id="311494"/>
    <lineage>
        <taxon>Eukaryota</taxon>
        <taxon>Sar</taxon>
        <taxon>Alveolata</taxon>
        <taxon>Dinophyceae</taxon>
        <taxon>Gonyaulacales</taxon>
        <taxon>Pyrocystaceae</taxon>
        <taxon>Alexandrium</taxon>
    </lineage>
</organism>
<evidence type="ECO:0000256" key="6">
    <source>
        <dbReference type="ARBA" id="ARBA00023004"/>
    </source>
</evidence>
<dbReference type="Pfam" id="PF01521">
    <property type="entry name" value="Fe-S_biosyn"/>
    <property type="match status" value="1"/>
</dbReference>
<keyword evidence="4" id="KW-0411">Iron-sulfur</keyword>